<feature type="compositionally biased region" description="Basic residues" evidence="1">
    <location>
        <begin position="50"/>
        <end position="64"/>
    </location>
</feature>
<sequence>MPSDRNQSRSSSRHRSRSPPPSHSRSRRYSRSPPPSRHRQRSRSPSQQYSRRHSRSRSPPRRSQHHQDERGGRGRGRGGSGRGGGRGRYNNNNQGGNRRYEWGGSSGSRNDRRSKSPSSPPPPAEEPNFGLSGKLAAETNTVKGVELKYNEPAEAAKPKDKWRLYVFKGDQQIDLLHIHRQSSFLLGRDRIVADIPIDHPSCSKQHAVLQYRLVPDTENDPSNKTKVVKPFIIDLGSTNGTFLNGDQIPSTRFVELRMKDVLKFGESTREYVLLHN</sequence>
<proteinExistence type="predicted"/>
<dbReference type="Gene3D" id="2.60.200.20">
    <property type="match status" value="1"/>
</dbReference>
<feature type="compositionally biased region" description="Basic residues" evidence="1">
    <location>
        <begin position="24"/>
        <end position="42"/>
    </location>
</feature>
<feature type="region of interest" description="Disordered" evidence="1">
    <location>
        <begin position="1"/>
        <end position="134"/>
    </location>
</feature>
<dbReference type="SMART" id="SM00240">
    <property type="entry name" value="FHA"/>
    <property type="match status" value="1"/>
</dbReference>
<feature type="compositionally biased region" description="Gly residues" evidence="1">
    <location>
        <begin position="77"/>
        <end position="87"/>
    </location>
</feature>
<gene>
    <name evidence="3" type="ORF">INT45_010243</name>
</gene>
<keyword evidence="4" id="KW-1185">Reference proteome</keyword>
<dbReference type="FunFam" id="2.60.200.20:FF:000060">
    <property type="entry name" value="Probable serine/threonine-protein kinase DDB_G0280133"/>
    <property type="match status" value="1"/>
</dbReference>
<accession>A0A8H7VD65</accession>
<dbReference type="AlphaFoldDB" id="A0A8H7VD65"/>
<dbReference type="PROSITE" id="PS50006">
    <property type="entry name" value="FHA_DOMAIN"/>
    <property type="match status" value="1"/>
</dbReference>
<dbReference type="PANTHER" id="PTHR23308">
    <property type="entry name" value="NUCLEAR INHIBITOR OF PROTEIN PHOSPHATASE-1"/>
    <property type="match status" value="1"/>
</dbReference>
<dbReference type="InterPro" id="IPR000253">
    <property type="entry name" value="FHA_dom"/>
</dbReference>
<protein>
    <recommendedName>
        <fullName evidence="2">FHA domain-containing protein</fullName>
    </recommendedName>
</protein>
<dbReference type="OrthoDB" id="444265at2759"/>
<feature type="compositionally biased region" description="Low complexity" evidence="1">
    <location>
        <begin position="88"/>
        <end position="97"/>
    </location>
</feature>
<dbReference type="InterPro" id="IPR050923">
    <property type="entry name" value="Cell_Proc_Reg/RNA_Proc"/>
</dbReference>
<evidence type="ECO:0000259" key="2">
    <source>
        <dbReference type="PROSITE" id="PS50006"/>
    </source>
</evidence>
<evidence type="ECO:0000313" key="3">
    <source>
        <dbReference type="EMBL" id="KAG2216095.1"/>
    </source>
</evidence>
<feature type="domain" description="FHA" evidence="2">
    <location>
        <begin position="184"/>
        <end position="248"/>
    </location>
</feature>
<organism evidence="3 4">
    <name type="scientific">Circinella minor</name>
    <dbReference type="NCBI Taxonomy" id="1195481"/>
    <lineage>
        <taxon>Eukaryota</taxon>
        <taxon>Fungi</taxon>
        <taxon>Fungi incertae sedis</taxon>
        <taxon>Mucoromycota</taxon>
        <taxon>Mucoromycotina</taxon>
        <taxon>Mucoromycetes</taxon>
        <taxon>Mucorales</taxon>
        <taxon>Lichtheimiaceae</taxon>
        <taxon>Circinella</taxon>
    </lineage>
</organism>
<comment type="caution">
    <text evidence="3">The sequence shown here is derived from an EMBL/GenBank/DDBJ whole genome shotgun (WGS) entry which is preliminary data.</text>
</comment>
<evidence type="ECO:0000313" key="4">
    <source>
        <dbReference type="Proteomes" id="UP000646827"/>
    </source>
</evidence>
<name>A0A8H7VD65_9FUNG</name>
<reference evidence="3 4" key="1">
    <citation type="submission" date="2020-12" db="EMBL/GenBank/DDBJ databases">
        <title>Metabolic potential, ecology and presence of endohyphal bacteria is reflected in genomic diversity of Mucoromycotina.</title>
        <authorList>
            <person name="Muszewska A."/>
            <person name="Okrasinska A."/>
            <person name="Steczkiewicz K."/>
            <person name="Drgas O."/>
            <person name="Orlowska M."/>
            <person name="Perlinska-Lenart U."/>
            <person name="Aleksandrzak-Piekarczyk T."/>
            <person name="Szatraj K."/>
            <person name="Zielenkiewicz U."/>
            <person name="Pilsyk S."/>
            <person name="Malc E."/>
            <person name="Mieczkowski P."/>
            <person name="Kruszewska J.S."/>
            <person name="Biernat P."/>
            <person name="Pawlowska J."/>
        </authorList>
    </citation>
    <scope>NUCLEOTIDE SEQUENCE [LARGE SCALE GENOMIC DNA]</scope>
    <source>
        <strain evidence="3 4">CBS 142.35</strain>
    </source>
</reference>
<evidence type="ECO:0000256" key="1">
    <source>
        <dbReference type="SAM" id="MobiDB-lite"/>
    </source>
</evidence>
<dbReference type="InterPro" id="IPR008984">
    <property type="entry name" value="SMAD_FHA_dom_sf"/>
</dbReference>
<dbReference type="Proteomes" id="UP000646827">
    <property type="component" value="Unassembled WGS sequence"/>
</dbReference>
<dbReference type="Pfam" id="PF00498">
    <property type="entry name" value="FHA"/>
    <property type="match status" value="1"/>
</dbReference>
<dbReference type="EMBL" id="JAEPRB010000457">
    <property type="protein sequence ID" value="KAG2216095.1"/>
    <property type="molecule type" value="Genomic_DNA"/>
</dbReference>
<dbReference type="SUPFAM" id="SSF49879">
    <property type="entry name" value="SMAD/FHA domain"/>
    <property type="match status" value="1"/>
</dbReference>